<keyword evidence="6" id="KW-0227">DNA damage</keyword>
<evidence type="ECO:0000256" key="2">
    <source>
        <dbReference type="ARBA" id="ARBA00012417"/>
    </source>
</evidence>
<dbReference type="Gene3D" id="3.40.50.1010">
    <property type="entry name" value="5'-nuclease"/>
    <property type="match status" value="1"/>
</dbReference>
<dbReference type="SMART" id="SM00475">
    <property type="entry name" value="53EXOc"/>
    <property type="match status" value="1"/>
</dbReference>
<dbReference type="SUPFAM" id="SSF47807">
    <property type="entry name" value="5' to 3' exonuclease, C-terminal subdomain"/>
    <property type="match status" value="1"/>
</dbReference>
<evidence type="ECO:0000256" key="10">
    <source>
        <dbReference type="ARBA" id="ARBA00049244"/>
    </source>
</evidence>
<dbReference type="InterPro" id="IPR036279">
    <property type="entry name" value="5-3_exonuclease_C_sf"/>
</dbReference>
<keyword evidence="9" id="KW-0234">DNA repair</keyword>
<reference evidence="15" key="1">
    <citation type="submission" date="2017-09" db="EMBL/GenBank/DDBJ databases">
        <title>Depth-based differentiation of microbial function through sediment-hosted aquifers and enrichment of novel symbionts in the deep terrestrial subsurface.</title>
        <authorList>
            <person name="Probst A.J."/>
            <person name="Ladd B."/>
            <person name="Jarett J.K."/>
            <person name="Geller-Mcgrath D.E."/>
            <person name="Sieber C.M.K."/>
            <person name="Emerson J.B."/>
            <person name="Anantharaman K."/>
            <person name="Thomas B.C."/>
            <person name="Malmstrom R."/>
            <person name="Stieglmeier M."/>
            <person name="Klingl A."/>
            <person name="Woyke T."/>
            <person name="Ryan C.M."/>
            <person name="Banfield J.F."/>
        </authorList>
    </citation>
    <scope>NUCLEOTIDE SEQUENCE [LARGE SCALE GENOMIC DNA]</scope>
</reference>
<organism evidence="14 15">
    <name type="scientific">bacterium (Candidatus Gribaldobacteria) CG10_big_fil_rev_8_21_14_0_10_41_12</name>
    <dbReference type="NCBI Taxonomy" id="2014277"/>
    <lineage>
        <taxon>Bacteria</taxon>
        <taxon>Candidatus Gribaldobacteria</taxon>
    </lineage>
</organism>
<evidence type="ECO:0000256" key="7">
    <source>
        <dbReference type="ARBA" id="ARBA00022932"/>
    </source>
</evidence>
<dbReference type="GO" id="GO:0003677">
    <property type="term" value="F:DNA binding"/>
    <property type="evidence" value="ECO:0007669"/>
    <property type="project" value="UniProtKB-KW"/>
</dbReference>
<dbReference type="SUPFAM" id="SSF56672">
    <property type="entry name" value="DNA/RNA polymerases"/>
    <property type="match status" value="1"/>
</dbReference>
<evidence type="ECO:0000259" key="13">
    <source>
        <dbReference type="SMART" id="SM00482"/>
    </source>
</evidence>
<dbReference type="InterPro" id="IPR001098">
    <property type="entry name" value="DNA-dir_DNA_pol_A_palm_dom"/>
</dbReference>
<feature type="domain" description="DNA-directed DNA polymerase family A palm" evidence="13">
    <location>
        <begin position="512"/>
        <end position="717"/>
    </location>
</feature>
<dbReference type="InterPro" id="IPR029060">
    <property type="entry name" value="PIN-like_dom_sf"/>
</dbReference>
<evidence type="ECO:0000256" key="9">
    <source>
        <dbReference type="ARBA" id="ARBA00023204"/>
    </source>
</evidence>
<comment type="caution">
    <text evidence="14">The sequence shown here is derived from an EMBL/GenBank/DDBJ whole genome shotgun (WGS) entry which is preliminary data.</text>
</comment>
<gene>
    <name evidence="14" type="ORF">COU03_00330</name>
</gene>
<accession>A0A2H0UYB3</accession>
<dbReference type="SMART" id="SM00279">
    <property type="entry name" value="HhH2"/>
    <property type="match status" value="1"/>
</dbReference>
<dbReference type="Pfam" id="PF01367">
    <property type="entry name" value="5_3_exonuc"/>
    <property type="match status" value="1"/>
</dbReference>
<evidence type="ECO:0000256" key="4">
    <source>
        <dbReference type="ARBA" id="ARBA00022695"/>
    </source>
</evidence>
<dbReference type="CDD" id="cd08637">
    <property type="entry name" value="DNA_pol_A_pol_I_C"/>
    <property type="match status" value="1"/>
</dbReference>
<dbReference type="InterPro" id="IPR002298">
    <property type="entry name" value="DNA_polymerase_A"/>
</dbReference>
<keyword evidence="7" id="KW-0239">DNA-directed DNA polymerase</keyword>
<dbReference type="InterPro" id="IPR020046">
    <property type="entry name" value="5-3_exonucl_a-hlix_arch_N"/>
</dbReference>
<evidence type="ECO:0000256" key="6">
    <source>
        <dbReference type="ARBA" id="ARBA00022763"/>
    </source>
</evidence>
<dbReference type="GO" id="GO:0006261">
    <property type="term" value="P:DNA-templated DNA replication"/>
    <property type="evidence" value="ECO:0007669"/>
    <property type="project" value="InterPro"/>
</dbReference>
<keyword evidence="3" id="KW-0808">Transferase</keyword>
<dbReference type="CDD" id="cd09859">
    <property type="entry name" value="PIN_53EXO"/>
    <property type="match status" value="1"/>
</dbReference>
<keyword evidence="8" id="KW-0238">DNA-binding</keyword>
<evidence type="ECO:0000313" key="14">
    <source>
        <dbReference type="EMBL" id="PIR91813.1"/>
    </source>
</evidence>
<dbReference type="InterPro" id="IPR002421">
    <property type="entry name" value="5-3_exonuclease"/>
</dbReference>
<dbReference type="FunFam" id="1.10.150.20:FF:000003">
    <property type="entry name" value="DNA polymerase I"/>
    <property type="match status" value="1"/>
</dbReference>
<dbReference type="FunFam" id="1.20.1060.10:FF:000001">
    <property type="entry name" value="DNA polymerase I"/>
    <property type="match status" value="1"/>
</dbReference>
<feature type="domain" description="5'-3' exonuclease" evidence="12">
    <location>
        <begin position="7"/>
        <end position="276"/>
    </location>
</feature>
<dbReference type="Gene3D" id="1.20.1060.10">
    <property type="entry name" value="Taq DNA Polymerase, Chain T, domain 4"/>
    <property type="match status" value="1"/>
</dbReference>
<dbReference type="SMART" id="SM00482">
    <property type="entry name" value="POLAc"/>
    <property type="match status" value="1"/>
</dbReference>
<dbReference type="GO" id="GO:0006302">
    <property type="term" value="P:double-strand break repair"/>
    <property type="evidence" value="ECO:0007669"/>
    <property type="project" value="TreeGrafter"/>
</dbReference>
<dbReference type="Gene3D" id="3.30.70.370">
    <property type="match status" value="1"/>
</dbReference>
<dbReference type="PANTHER" id="PTHR10133:SF27">
    <property type="entry name" value="DNA POLYMERASE NU"/>
    <property type="match status" value="1"/>
</dbReference>
<protein>
    <recommendedName>
        <fullName evidence="2">DNA-directed DNA polymerase</fullName>
        <ecNumber evidence="2">2.7.7.7</ecNumber>
    </recommendedName>
</protein>
<dbReference type="InterPro" id="IPR020045">
    <property type="entry name" value="DNA_polI_H3TH"/>
</dbReference>
<dbReference type="Pfam" id="PF02739">
    <property type="entry name" value="5_3_exonuc_N"/>
    <property type="match status" value="1"/>
</dbReference>
<dbReference type="Proteomes" id="UP000228906">
    <property type="component" value="Unassembled WGS sequence"/>
</dbReference>
<dbReference type="GO" id="GO:0003887">
    <property type="term" value="F:DNA-directed DNA polymerase activity"/>
    <property type="evidence" value="ECO:0007669"/>
    <property type="project" value="UniProtKB-KW"/>
</dbReference>
<dbReference type="PRINTS" id="PR00868">
    <property type="entry name" value="DNAPOLI"/>
</dbReference>
<keyword evidence="11" id="KW-0175">Coiled coil</keyword>
<evidence type="ECO:0000256" key="11">
    <source>
        <dbReference type="SAM" id="Coils"/>
    </source>
</evidence>
<dbReference type="EC" id="2.7.7.7" evidence="2"/>
<dbReference type="AlphaFoldDB" id="A0A2H0UYB3"/>
<evidence type="ECO:0000256" key="8">
    <source>
        <dbReference type="ARBA" id="ARBA00023125"/>
    </source>
</evidence>
<dbReference type="EMBL" id="PFAV01000004">
    <property type="protein sequence ID" value="PIR91813.1"/>
    <property type="molecule type" value="Genomic_DNA"/>
</dbReference>
<evidence type="ECO:0000256" key="5">
    <source>
        <dbReference type="ARBA" id="ARBA00022705"/>
    </source>
</evidence>
<dbReference type="GO" id="GO:0008409">
    <property type="term" value="F:5'-3' exonuclease activity"/>
    <property type="evidence" value="ECO:0007669"/>
    <property type="project" value="InterPro"/>
</dbReference>
<dbReference type="CDD" id="cd09898">
    <property type="entry name" value="H3TH_53EXO"/>
    <property type="match status" value="1"/>
</dbReference>
<keyword evidence="5" id="KW-0235">DNA replication</keyword>
<proteinExistence type="inferred from homology"/>
<evidence type="ECO:0000256" key="1">
    <source>
        <dbReference type="ARBA" id="ARBA00007705"/>
    </source>
</evidence>
<feature type="coiled-coil region" evidence="11">
    <location>
        <begin position="373"/>
        <end position="400"/>
    </location>
</feature>
<keyword evidence="4" id="KW-0548">Nucleotidyltransferase</keyword>
<dbReference type="Pfam" id="PF00476">
    <property type="entry name" value="DNA_pol_A"/>
    <property type="match status" value="1"/>
</dbReference>
<dbReference type="Gene3D" id="1.10.150.20">
    <property type="entry name" value="5' to 3' exonuclease, C-terminal subdomain"/>
    <property type="match status" value="2"/>
</dbReference>
<evidence type="ECO:0000259" key="12">
    <source>
        <dbReference type="SMART" id="SM00475"/>
    </source>
</evidence>
<evidence type="ECO:0000256" key="3">
    <source>
        <dbReference type="ARBA" id="ARBA00022679"/>
    </source>
</evidence>
<comment type="catalytic activity">
    <reaction evidence="10">
        <text>DNA(n) + a 2'-deoxyribonucleoside 5'-triphosphate = DNA(n+1) + diphosphate</text>
        <dbReference type="Rhea" id="RHEA:22508"/>
        <dbReference type="Rhea" id="RHEA-COMP:17339"/>
        <dbReference type="Rhea" id="RHEA-COMP:17340"/>
        <dbReference type="ChEBI" id="CHEBI:33019"/>
        <dbReference type="ChEBI" id="CHEBI:61560"/>
        <dbReference type="ChEBI" id="CHEBI:173112"/>
        <dbReference type="EC" id="2.7.7.7"/>
    </reaction>
</comment>
<evidence type="ECO:0000313" key="15">
    <source>
        <dbReference type="Proteomes" id="UP000228906"/>
    </source>
</evidence>
<sequence>MLEAERKKFLIIDGNALVHRAYHALPPLKTKKGELVNAVYGFCLMFLKALNEIKPEYVAATFDLPGPTFRHIQFKEYKAKRAKVPDELYQQLPLVKEVLTALVVPIFEKPGFEADDVIGALAILAAKEKTPPLEAIILSGDMDTLQLVNETTKVYTLKKGLKDTILYDIDEVKKRYDGLLPCQLQDYRGLRGDSSDNIPGVAGIGEKTAIELLKEFSDLDNLYQGIKANTKKAAKIKPGVLQKLKDGQKQAVLSRQLAKIQCDIPLNFNLADCQFGQFDLLKVQAIFERFEFNTLLKKLLDLGDSQPAESVVENFSSSPSNLFSSKADFQQDIFSEIDQLEGQEMLSAQIAQAERDLAPIIGQMEKSGIKVDISRLNELSEKLETDLKDLEKKILQESGAVFNLNSPQQLSEVLFDKLKISPLGLRKTPGGVISTGANELKKIKAAHPAVGLILRYRGLFKLKSGFVDSLATMINPKDGRIHPHFHQLGTETGRMSCSGPNLQNIPIKGELGAAIRRCFVAENGRQFIAADYAQVELRIAAFLANDQKMLAIFQRGEDIHTSTASEIFATPQEKVTKEMRSLAKTISFGVLYGMGATAFAERAGITRKQAKEFIEKYFTEFQGIAQFVQNTKQKARDDNFVETLFGRKRFLPEIDSLDPRLRAQAERMAVNLPIQGTAADIIKMAMVDIARKKILDNNCRLILQIHDELLFEVKEEVVADKVRKIKKAMENAVVINPPMKVKIETGQNWGELMPVK</sequence>
<name>A0A2H0UYB3_9BACT</name>
<dbReference type="SUPFAM" id="SSF88723">
    <property type="entry name" value="PIN domain-like"/>
    <property type="match status" value="1"/>
</dbReference>
<dbReference type="FunFam" id="1.10.150.20:FF:000002">
    <property type="entry name" value="DNA polymerase I"/>
    <property type="match status" value="1"/>
</dbReference>
<comment type="similarity">
    <text evidence="1">Belongs to the DNA polymerase type-A family.</text>
</comment>
<dbReference type="InterPro" id="IPR043502">
    <property type="entry name" value="DNA/RNA_pol_sf"/>
</dbReference>
<dbReference type="InterPro" id="IPR008918">
    <property type="entry name" value="HhH2"/>
</dbReference>
<dbReference type="PANTHER" id="PTHR10133">
    <property type="entry name" value="DNA POLYMERASE I"/>
    <property type="match status" value="1"/>
</dbReference>